<evidence type="ECO:0000313" key="14">
    <source>
        <dbReference type="Proteomes" id="UP000193719"/>
    </source>
</evidence>
<keyword evidence="14" id="KW-1185">Reference proteome</keyword>
<dbReference type="GO" id="GO:0035556">
    <property type="term" value="P:intracellular signal transduction"/>
    <property type="evidence" value="ECO:0007669"/>
    <property type="project" value="TreeGrafter"/>
</dbReference>
<dbReference type="FunFam" id="3.30.200.20:FF:000191">
    <property type="entry name" value="3-phosphoinositide-dependent protein kinase 2-like"/>
    <property type="match status" value="1"/>
</dbReference>
<keyword evidence="6 13" id="KW-0418">Kinase</keyword>
<feature type="domain" description="Protein kinase" evidence="12">
    <location>
        <begin position="36"/>
        <end position="299"/>
    </location>
</feature>
<dbReference type="AlphaFoldDB" id="A0A1Y1VMC1"/>
<evidence type="ECO:0000256" key="1">
    <source>
        <dbReference type="ARBA" id="ARBA00010006"/>
    </source>
</evidence>
<comment type="catalytic activity">
    <reaction evidence="9">
        <text>L-seryl-[protein] + ATP = O-phospho-L-seryl-[protein] + ADP + H(+)</text>
        <dbReference type="Rhea" id="RHEA:17989"/>
        <dbReference type="Rhea" id="RHEA-COMP:9863"/>
        <dbReference type="Rhea" id="RHEA-COMP:11604"/>
        <dbReference type="ChEBI" id="CHEBI:15378"/>
        <dbReference type="ChEBI" id="CHEBI:29999"/>
        <dbReference type="ChEBI" id="CHEBI:30616"/>
        <dbReference type="ChEBI" id="CHEBI:83421"/>
        <dbReference type="ChEBI" id="CHEBI:456216"/>
        <dbReference type="EC" id="2.7.11.1"/>
    </reaction>
</comment>
<comment type="caution">
    <text evidence="13">The sequence shown here is derived from an EMBL/GenBank/DDBJ whole genome shotgun (WGS) entry which is preliminary data.</text>
</comment>
<feature type="compositionally biased region" description="Low complexity" evidence="11">
    <location>
        <begin position="1"/>
        <end position="26"/>
    </location>
</feature>
<dbReference type="PROSITE" id="PS00107">
    <property type="entry name" value="PROTEIN_KINASE_ATP"/>
    <property type="match status" value="1"/>
</dbReference>
<evidence type="ECO:0000256" key="6">
    <source>
        <dbReference type="ARBA" id="ARBA00022777"/>
    </source>
</evidence>
<name>A0A1Y1VMC1_9FUNG</name>
<evidence type="ECO:0000313" key="13">
    <source>
        <dbReference type="EMBL" id="ORX60074.1"/>
    </source>
</evidence>
<evidence type="ECO:0000256" key="9">
    <source>
        <dbReference type="ARBA" id="ARBA00048679"/>
    </source>
</evidence>
<dbReference type="Proteomes" id="UP000193719">
    <property type="component" value="Unassembled WGS sequence"/>
</dbReference>
<keyword evidence="5 10" id="KW-0547">Nucleotide-binding</keyword>
<organism evidence="13 14">
    <name type="scientific">Piromyces finnis</name>
    <dbReference type="NCBI Taxonomy" id="1754191"/>
    <lineage>
        <taxon>Eukaryota</taxon>
        <taxon>Fungi</taxon>
        <taxon>Fungi incertae sedis</taxon>
        <taxon>Chytridiomycota</taxon>
        <taxon>Chytridiomycota incertae sedis</taxon>
        <taxon>Neocallimastigomycetes</taxon>
        <taxon>Neocallimastigales</taxon>
        <taxon>Neocallimastigaceae</taxon>
        <taxon>Piromyces</taxon>
    </lineage>
</organism>
<dbReference type="PANTHER" id="PTHR24356:SF163">
    <property type="entry name" value="3-PHOSPHOINOSITIDE-DEPENDENT PROTEIN KINASE 1-RELATED"/>
    <property type="match status" value="1"/>
</dbReference>
<evidence type="ECO:0000256" key="7">
    <source>
        <dbReference type="ARBA" id="ARBA00022840"/>
    </source>
</evidence>
<comment type="catalytic activity">
    <reaction evidence="8">
        <text>L-threonyl-[protein] + ATP = O-phospho-L-threonyl-[protein] + ADP + H(+)</text>
        <dbReference type="Rhea" id="RHEA:46608"/>
        <dbReference type="Rhea" id="RHEA-COMP:11060"/>
        <dbReference type="Rhea" id="RHEA-COMP:11605"/>
        <dbReference type="ChEBI" id="CHEBI:15378"/>
        <dbReference type="ChEBI" id="CHEBI:30013"/>
        <dbReference type="ChEBI" id="CHEBI:30616"/>
        <dbReference type="ChEBI" id="CHEBI:61977"/>
        <dbReference type="ChEBI" id="CHEBI:456216"/>
        <dbReference type="EC" id="2.7.11.1"/>
    </reaction>
</comment>
<dbReference type="InterPro" id="IPR017441">
    <property type="entry name" value="Protein_kinase_ATP_BS"/>
</dbReference>
<dbReference type="PROSITE" id="PS50011">
    <property type="entry name" value="PROTEIN_KINASE_DOM"/>
    <property type="match status" value="1"/>
</dbReference>
<dbReference type="FunFam" id="1.10.510.10:FF:000163">
    <property type="entry name" value="3-phosphoinositide-dependent protein kinase 1"/>
    <property type="match status" value="1"/>
</dbReference>
<evidence type="ECO:0000256" key="5">
    <source>
        <dbReference type="ARBA" id="ARBA00022741"/>
    </source>
</evidence>
<dbReference type="Gene3D" id="3.30.200.20">
    <property type="entry name" value="Phosphorylase Kinase, domain 1"/>
    <property type="match status" value="1"/>
</dbReference>
<feature type="binding site" evidence="10">
    <location>
        <position position="65"/>
    </location>
    <ligand>
        <name>ATP</name>
        <dbReference type="ChEBI" id="CHEBI:30616"/>
    </ligand>
</feature>
<evidence type="ECO:0000256" key="11">
    <source>
        <dbReference type="SAM" id="MobiDB-lite"/>
    </source>
</evidence>
<sequence length="503" mass="57804">MSTNTSSSSLQQQPQGSSQSPEQQHSQPKKRTPQDFDFFETIGEGSYSSVTHAREKSTGKEFAIKILNKKHIIKEKKVKYVNVEKSVLNKIHNHPLIVRLFYTFQDSYSLYFVLDLAKNGDLLGYIRKMGSFDLECTKFYVAEIVTALEYLHKKNIIHRDLKPENILITENMHIKLTDFGTAKIIENDVDNGRANSFVGTAEYVSPELLNDKATCKSSDFWALGCIIYQLLAGRPPFKASNEYQTFQKIIKLEYELPDEIPDVAKDLIKKLLVEDPNHRIGSDTEEGGGYETLKSHPFFEGIEWKDIHLQTPPELKPNPKVNFVKSQSSLNDEPEFPYDNNNNMYYLSGSVDINEPDPDSEPEPLYPSTYQQPSINNIQKEDKIFEQQQRERNQMIAEQRKNLAFAGLLSPNEYVVRYSFVNIKQGFFVKKRILVLTDQPCLLIFHESKLEIKGQVAVTSESTFKQKDNSHLSIITDGKKTSIEFFEEESGSWNEDIKKYFLS</sequence>
<evidence type="ECO:0000259" key="12">
    <source>
        <dbReference type="PROSITE" id="PS50011"/>
    </source>
</evidence>
<dbReference type="InterPro" id="IPR050236">
    <property type="entry name" value="Ser_Thr_kinase_AGC"/>
</dbReference>
<feature type="region of interest" description="Disordered" evidence="11">
    <location>
        <begin position="1"/>
        <end position="35"/>
    </location>
</feature>
<dbReference type="EC" id="2.7.11.1" evidence="2"/>
<dbReference type="OrthoDB" id="347657at2759"/>
<dbReference type="InterPro" id="IPR033931">
    <property type="entry name" value="PDK1-typ_PH"/>
</dbReference>
<dbReference type="Gene3D" id="2.30.29.30">
    <property type="entry name" value="Pleckstrin-homology domain (PH domain)/Phosphotyrosine-binding domain (PTB)"/>
    <property type="match status" value="1"/>
</dbReference>
<keyword evidence="3" id="KW-0723">Serine/threonine-protein kinase</keyword>
<dbReference type="InterPro" id="IPR039046">
    <property type="entry name" value="PDPK1"/>
</dbReference>
<dbReference type="InterPro" id="IPR011009">
    <property type="entry name" value="Kinase-like_dom_sf"/>
</dbReference>
<evidence type="ECO:0000256" key="3">
    <source>
        <dbReference type="ARBA" id="ARBA00022527"/>
    </source>
</evidence>
<dbReference type="CDD" id="cd05581">
    <property type="entry name" value="STKc_PDK1"/>
    <property type="match status" value="1"/>
</dbReference>
<proteinExistence type="inferred from homology"/>
<reference evidence="13 14" key="1">
    <citation type="submission" date="2016-08" db="EMBL/GenBank/DDBJ databases">
        <title>Genomes of anaerobic fungi encode conserved fungal cellulosomes for biomass hydrolysis.</title>
        <authorList>
            <consortium name="DOE Joint Genome Institute"/>
            <person name="Haitjema C.H."/>
            <person name="Gilmore S.P."/>
            <person name="Henske J.K."/>
            <person name="Solomon K.V."/>
            <person name="De Groot R."/>
            <person name="Kuo A."/>
            <person name="Mondo S.J."/>
            <person name="Salamov A.A."/>
            <person name="Labutti K."/>
            <person name="Zhao Z."/>
            <person name="Chiniquy J."/>
            <person name="Barry K."/>
            <person name="Brewer H.M."/>
            <person name="Purvine S.O."/>
            <person name="Wright A.T."/>
            <person name="Boxma B."/>
            <person name="Van Alen T."/>
            <person name="Hackstein J.H."/>
            <person name="Baker S.E."/>
            <person name="Grigoriev I.V."/>
            <person name="O'Malley M.A."/>
        </authorList>
    </citation>
    <scope>NUCLEOTIDE SEQUENCE [LARGE SCALE GENOMIC DNA]</scope>
    <source>
        <strain evidence="14">finn</strain>
    </source>
</reference>
<dbReference type="Gene3D" id="1.10.510.10">
    <property type="entry name" value="Transferase(Phosphotransferase) domain 1"/>
    <property type="match status" value="1"/>
</dbReference>
<dbReference type="Pfam" id="PF00069">
    <property type="entry name" value="Pkinase"/>
    <property type="match status" value="1"/>
</dbReference>
<evidence type="ECO:0000256" key="10">
    <source>
        <dbReference type="PROSITE-ProRule" id="PRU10141"/>
    </source>
</evidence>
<keyword evidence="7 10" id="KW-0067">ATP-binding</keyword>
<dbReference type="GO" id="GO:0005524">
    <property type="term" value="F:ATP binding"/>
    <property type="evidence" value="ECO:0007669"/>
    <property type="project" value="UniProtKB-UniRule"/>
</dbReference>
<dbReference type="STRING" id="1754191.A0A1Y1VMC1"/>
<keyword evidence="4" id="KW-0808">Transferase</keyword>
<dbReference type="InterPro" id="IPR000719">
    <property type="entry name" value="Prot_kinase_dom"/>
</dbReference>
<protein>
    <recommendedName>
        <fullName evidence="2">non-specific serine/threonine protein kinase</fullName>
        <ecNumber evidence="2">2.7.11.1</ecNumber>
    </recommendedName>
</protein>
<evidence type="ECO:0000256" key="2">
    <source>
        <dbReference type="ARBA" id="ARBA00012513"/>
    </source>
</evidence>
<gene>
    <name evidence="13" type="ORF">BCR36DRAFT_273771</name>
</gene>
<dbReference type="InterPro" id="IPR008271">
    <property type="entry name" value="Ser/Thr_kinase_AS"/>
</dbReference>
<comment type="similarity">
    <text evidence="1">Belongs to the protein kinase superfamily. AGC Ser/Thr protein kinase family. PDPK1 subfamily.</text>
</comment>
<dbReference type="PROSITE" id="PS00108">
    <property type="entry name" value="PROTEIN_KINASE_ST"/>
    <property type="match status" value="1"/>
</dbReference>
<dbReference type="EMBL" id="MCFH01000002">
    <property type="protein sequence ID" value="ORX60074.1"/>
    <property type="molecule type" value="Genomic_DNA"/>
</dbReference>
<dbReference type="PANTHER" id="PTHR24356">
    <property type="entry name" value="SERINE/THREONINE-PROTEIN KINASE"/>
    <property type="match status" value="1"/>
</dbReference>
<dbReference type="SUPFAM" id="SSF56112">
    <property type="entry name" value="Protein kinase-like (PK-like)"/>
    <property type="match status" value="1"/>
</dbReference>
<dbReference type="GO" id="GO:0004674">
    <property type="term" value="F:protein serine/threonine kinase activity"/>
    <property type="evidence" value="ECO:0007669"/>
    <property type="project" value="UniProtKB-KW"/>
</dbReference>
<evidence type="ECO:0000256" key="8">
    <source>
        <dbReference type="ARBA" id="ARBA00047899"/>
    </source>
</evidence>
<dbReference type="Pfam" id="PF14593">
    <property type="entry name" value="PH_3"/>
    <property type="match status" value="1"/>
</dbReference>
<evidence type="ECO:0000256" key="4">
    <source>
        <dbReference type="ARBA" id="ARBA00022679"/>
    </source>
</evidence>
<dbReference type="InterPro" id="IPR011993">
    <property type="entry name" value="PH-like_dom_sf"/>
</dbReference>
<dbReference type="SUPFAM" id="SSF50729">
    <property type="entry name" value="PH domain-like"/>
    <property type="match status" value="1"/>
</dbReference>
<reference evidence="13 14" key="2">
    <citation type="submission" date="2016-08" db="EMBL/GenBank/DDBJ databases">
        <title>Pervasive Adenine N6-methylation of Active Genes in Fungi.</title>
        <authorList>
            <consortium name="DOE Joint Genome Institute"/>
            <person name="Mondo S.J."/>
            <person name="Dannebaum R.O."/>
            <person name="Kuo R.C."/>
            <person name="Labutti K."/>
            <person name="Haridas S."/>
            <person name="Kuo A."/>
            <person name="Salamov A."/>
            <person name="Ahrendt S.R."/>
            <person name="Lipzen A."/>
            <person name="Sullivan W."/>
            <person name="Andreopoulos W.B."/>
            <person name="Clum A."/>
            <person name="Lindquist E."/>
            <person name="Daum C."/>
            <person name="Ramamoorthy G.K."/>
            <person name="Gryganskyi A."/>
            <person name="Culley D."/>
            <person name="Magnuson J.K."/>
            <person name="James T.Y."/>
            <person name="O'Malley M.A."/>
            <person name="Stajich J.E."/>
            <person name="Spatafora J.W."/>
            <person name="Visel A."/>
            <person name="Grigoriev I.V."/>
        </authorList>
    </citation>
    <scope>NUCLEOTIDE SEQUENCE [LARGE SCALE GENOMIC DNA]</scope>
    <source>
        <strain evidence="14">finn</strain>
    </source>
</reference>
<accession>A0A1Y1VMC1</accession>
<dbReference type="SMART" id="SM00220">
    <property type="entry name" value="S_TKc"/>
    <property type="match status" value="1"/>
</dbReference>